<dbReference type="SMART" id="SM00456">
    <property type="entry name" value="WW"/>
    <property type="match status" value="3"/>
</dbReference>
<sequence length="156" mass="17519">MASTPAASSGADLPPNFASATDPATGKTYYINEKEGTTSFTHPRHTELHEPYTPGIPYPYERMIDERGRAYYLDREAKTSSWLHPTKLAELKSKGVLDKDGSGESWRDWILEEIAKEPNKGDPYWVDYKTGEVGWQSPDDAKVAREKAEARRAKNA</sequence>
<gene>
    <name evidence="3" type="ORF">OIDMADRAFT_21473</name>
</gene>
<dbReference type="STRING" id="913774.A0A0C3GUA7"/>
<accession>A0A0C3GUA7</accession>
<evidence type="ECO:0000259" key="2">
    <source>
        <dbReference type="PROSITE" id="PS50020"/>
    </source>
</evidence>
<dbReference type="InParanoid" id="A0A0C3GUA7"/>
<reference evidence="3 4" key="1">
    <citation type="submission" date="2014-04" db="EMBL/GenBank/DDBJ databases">
        <authorList>
            <consortium name="DOE Joint Genome Institute"/>
            <person name="Kuo A."/>
            <person name="Martino E."/>
            <person name="Perotto S."/>
            <person name="Kohler A."/>
            <person name="Nagy L.G."/>
            <person name="Floudas D."/>
            <person name="Copeland A."/>
            <person name="Barry K.W."/>
            <person name="Cichocki N."/>
            <person name="Veneault-Fourrey C."/>
            <person name="LaButti K."/>
            <person name="Lindquist E.A."/>
            <person name="Lipzen A."/>
            <person name="Lundell T."/>
            <person name="Morin E."/>
            <person name="Murat C."/>
            <person name="Sun H."/>
            <person name="Tunlid A."/>
            <person name="Henrissat B."/>
            <person name="Grigoriev I.V."/>
            <person name="Hibbett D.S."/>
            <person name="Martin F."/>
            <person name="Nordberg H.P."/>
            <person name="Cantor M.N."/>
            <person name="Hua S.X."/>
        </authorList>
    </citation>
    <scope>NUCLEOTIDE SEQUENCE [LARGE SCALE GENOMIC DNA]</scope>
    <source>
        <strain evidence="3 4">Zn</strain>
    </source>
</reference>
<evidence type="ECO:0000313" key="4">
    <source>
        <dbReference type="Proteomes" id="UP000054321"/>
    </source>
</evidence>
<feature type="domain" description="WW" evidence="2">
    <location>
        <begin position="54"/>
        <end position="87"/>
    </location>
</feature>
<dbReference type="Pfam" id="PF00397">
    <property type="entry name" value="WW"/>
    <property type="match status" value="1"/>
</dbReference>
<dbReference type="InterPro" id="IPR036020">
    <property type="entry name" value="WW_dom_sf"/>
</dbReference>
<protein>
    <recommendedName>
        <fullName evidence="2">WW domain-containing protein</fullName>
    </recommendedName>
</protein>
<organism evidence="3 4">
    <name type="scientific">Oidiodendron maius (strain Zn)</name>
    <dbReference type="NCBI Taxonomy" id="913774"/>
    <lineage>
        <taxon>Eukaryota</taxon>
        <taxon>Fungi</taxon>
        <taxon>Dikarya</taxon>
        <taxon>Ascomycota</taxon>
        <taxon>Pezizomycotina</taxon>
        <taxon>Leotiomycetes</taxon>
        <taxon>Leotiomycetes incertae sedis</taxon>
        <taxon>Myxotrichaceae</taxon>
        <taxon>Oidiodendron</taxon>
    </lineage>
</organism>
<reference evidence="4" key="2">
    <citation type="submission" date="2015-01" db="EMBL/GenBank/DDBJ databases">
        <title>Evolutionary Origins and Diversification of the Mycorrhizal Mutualists.</title>
        <authorList>
            <consortium name="DOE Joint Genome Institute"/>
            <consortium name="Mycorrhizal Genomics Consortium"/>
            <person name="Kohler A."/>
            <person name="Kuo A."/>
            <person name="Nagy L.G."/>
            <person name="Floudas D."/>
            <person name="Copeland A."/>
            <person name="Barry K.W."/>
            <person name="Cichocki N."/>
            <person name="Veneault-Fourrey C."/>
            <person name="LaButti K."/>
            <person name="Lindquist E.A."/>
            <person name="Lipzen A."/>
            <person name="Lundell T."/>
            <person name="Morin E."/>
            <person name="Murat C."/>
            <person name="Riley R."/>
            <person name="Ohm R."/>
            <person name="Sun H."/>
            <person name="Tunlid A."/>
            <person name="Henrissat B."/>
            <person name="Grigoriev I.V."/>
            <person name="Hibbett D.S."/>
            <person name="Martin F."/>
        </authorList>
    </citation>
    <scope>NUCLEOTIDE SEQUENCE [LARGE SCALE GENOMIC DNA]</scope>
    <source>
        <strain evidence="4">Zn</strain>
    </source>
</reference>
<name>A0A0C3GUA7_OIDMZ</name>
<proteinExistence type="predicted"/>
<dbReference type="EMBL" id="KN832892">
    <property type="protein sequence ID" value="KIM93976.1"/>
    <property type="molecule type" value="Genomic_DNA"/>
</dbReference>
<dbReference type="HOGENOM" id="CLU_116378_0_0_1"/>
<feature type="region of interest" description="Disordered" evidence="1">
    <location>
        <begin position="1"/>
        <end position="24"/>
    </location>
</feature>
<dbReference type="AlphaFoldDB" id="A0A0C3GUA7"/>
<dbReference type="Gene3D" id="2.20.70.10">
    <property type="match status" value="2"/>
</dbReference>
<dbReference type="SUPFAM" id="SSF51045">
    <property type="entry name" value="WW domain"/>
    <property type="match status" value="2"/>
</dbReference>
<dbReference type="Proteomes" id="UP000054321">
    <property type="component" value="Unassembled WGS sequence"/>
</dbReference>
<dbReference type="InterPro" id="IPR001202">
    <property type="entry name" value="WW_dom"/>
</dbReference>
<dbReference type="PROSITE" id="PS50020">
    <property type="entry name" value="WW_DOMAIN_2"/>
    <property type="match status" value="1"/>
</dbReference>
<keyword evidence="4" id="KW-1185">Reference proteome</keyword>
<evidence type="ECO:0000256" key="1">
    <source>
        <dbReference type="SAM" id="MobiDB-lite"/>
    </source>
</evidence>
<feature type="region of interest" description="Disordered" evidence="1">
    <location>
        <begin position="36"/>
        <end position="56"/>
    </location>
</feature>
<dbReference type="OrthoDB" id="3558811at2759"/>
<evidence type="ECO:0000313" key="3">
    <source>
        <dbReference type="EMBL" id="KIM93976.1"/>
    </source>
</evidence>